<dbReference type="AlphaFoldDB" id="A0A5Q6PEH5"/>
<protein>
    <submittedName>
        <fullName evidence="2">ParA family protein</fullName>
    </submittedName>
</protein>
<dbReference type="InterPro" id="IPR050678">
    <property type="entry name" value="DNA_Partitioning_ATPase"/>
</dbReference>
<comment type="caution">
    <text evidence="2">The sequence shown here is derived from an EMBL/GenBank/DDBJ whole genome shotgun (WGS) entry which is preliminary data.</text>
</comment>
<proteinExistence type="predicted"/>
<dbReference type="InterPro" id="IPR025669">
    <property type="entry name" value="AAA_dom"/>
</dbReference>
<dbReference type="SUPFAM" id="SSF52540">
    <property type="entry name" value="P-loop containing nucleoside triphosphate hydrolases"/>
    <property type="match status" value="1"/>
</dbReference>
<dbReference type="PANTHER" id="PTHR13696">
    <property type="entry name" value="P-LOOP CONTAINING NUCLEOSIDE TRIPHOSPHATE HYDROLASE"/>
    <property type="match status" value="1"/>
</dbReference>
<dbReference type="PANTHER" id="PTHR13696:SF98">
    <property type="entry name" value="PLASMID PARTITION PROTEIN A"/>
    <property type="match status" value="1"/>
</dbReference>
<dbReference type="CDD" id="cd02042">
    <property type="entry name" value="ParAB_family"/>
    <property type="match status" value="1"/>
</dbReference>
<reference evidence="2 3" key="1">
    <citation type="submission" date="2019-09" db="EMBL/GenBank/DDBJ databases">
        <authorList>
            <person name="Kritzky A."/>
            <person name="Schelkanova E.Y."/>
            <person name="Alkhova Z.V."/>
            <person name="Smirnova N.I."/>
        </authorList>
    </citation>
    <scope>NUCLEOTIDE SEQUENCE [LARGE SCALE GENOMIC DNA]</scope>
    <source>
        <strain evidence="2 3">M1526</strain>
    </source>
</reference>
<sequence>MTNLRAENIQALNRQRTALEKHRKVKSMTSGKVEVKEELIEQFYSKKQLVCALNISDAQFEEVKKGMIEDGYIFNQNNSNQYQLDRVQAIEFVKRCGVKSFKEIRKEKNISPSIVVVQTAKGGVGKSTTAQGVAIEAALDPIRNMRVCLVDFDPQGTQRVFLSKEAVDAKDENYISFVDKFQDWMDDDLETRKKKREFYRNELLEDVIIPTSVPALKLIPSVLTDLSFQLYSSAKLLEEGKLFSMSYVRDMIIEPLKDDFDLFVFDLGPSPDMFLMNALYAATDLLMPATGKPIDFRAYEKHLVNLEYVFKEMLPEDWKGLNSIKTIINRATKADKVVWKNVSTILSVSDCLPEIIQESVAFSQSAEEYKPIQLYKTRKASVREAQNSMNRLYQSYIDVISERFL</sequence>
<evidence type="ECO:0000259" key="1">
    <source>
        <dbReference type="Pfam" id="PF13614"/>
    </source>
</evidence>
<dbReference type="Gene3D" id="3.40.50.300">
    <property type="entry name" value="P-loop containing nucleotide triphosphate hydrolases"/>
    <property type="match status" value="1"/>
</dbReference>
<feature type="domain" description="AAA" evidence="1">
    <location>
        <begin position="114"/>
        <end position="292"/>
    </location>
</feature>
<dbReference type="Proteomes" id="UP000323225">
    <property type="component" value="Unassembled WGS sequence"/>
</dbReference>
<gene>
    <name evidence="2" type="ORF">F0M16_20040</name>
</gene>
<evidence type="ECO:0000313" key="2">
    <source>
        <dbReference type="EMBL" id="KAA1253009.1"/>
    </source>
</evidence>
<evidence type="ECO:0000313" key="3">
    <source>
        <dbReference type="Proteomes" id="UP000323225"/>
    </source>
</evidence>
<accession>A0A5Q6PEH5</accession>
<dbReference type="Pfam" id="PF13614">
    <property type="entry name" value="AAA_31"/>
    <property type="match status" value="1"/>
</dbReference>
<name>A0A5Q6PEH5_VIBCL</name>
<dbReference type="InterPro" id="IPR027417">
    <property type="entry name" value="P-loop_NTPase"/>
</dbReference>
<dbReference type="EMBL" id="VUAA01000031">
    <property type="protein sequence ID" value="KAA1253009.1"/>
    <property type="molecule type" value="Genomic_DNA"/>
</dbReference>
<organism evidence="2 3">
    <name type="scientific">Vibrio cholerae</name>
    <dbReference type="NCBI Taxonomy" id="666"/>
    <lineage>
        <taxon>Bacteria</taxon>
        <taxon>Pseudomonadati</taxon>
        <taxon>Pseudomonadota</taxon>
        <taxon>Gammaproteobacteria</taxon>
        <taxon>Vibrionales</taxon>
        <taxon>Vibrionaceae</taxon>
        <taxon>Vibrio</taxon>
    </lineage>
</organism>